<feature type="transmembrane region" description="Helical" evidence="8">
    <location>
        <begin position="20"/>
        <end position="42"/>
    </location>
</feature>
<dbReference type="InterPro" id="IPR040359">
    <property type="entry name" value="GDU"/>
</dbReference>
<dbReference type="AlphaFoldDB" id="A0AAP0NFS8"/>
<reference evidence="9 10" key="1">
    <citation type="journal article" date="2024" name="Plant J.">
        <title>Genome sequences and population genomics reveal climatic adaptation and genomic divergence between two closely related sweetgum species.</title>
        <authorList>
            <person name="Xu W.Q."/>
            <person name="Ren C.Q."/>
            <person name="Zhang X.Y."/>
            <person name="Comes H.P."/>
            <person name="Liu X.H."/>
            <person name="Li Y.G."/>
            <person name="Kettle C.J."/>
            <person name="Jalonen R."/>
            <person name="Gaisberger H."/>
            <person name="Ma Y.Z."/>
            <person name="Qiu Y.X."/>
        </authorList>
    </citation>
    <scope>NUCLEOTIDE SEQUENCE [LARGE SCALE GENOMIC DNA]</scope>
    <source>
        <strain evidence="9">Hangzhou</strain>
    </source>
</reference>
<keyword evidence="5" id="KW-0029">Amino-acid transport</keyword>
<name>A0AAP0NFS8_LIQFO</name>
<evidence type="ECO:0000256" key="5">
    <source>
        <dbReference type="ARBA" id="ARBA00022970"/>
    </source>
</evidence>
<keyword evidence="3" id="KW-0813">Transport</keyword>
<evidence type="ECO:0000256" key="4">
    <source>
        <dbReference type="ARBA" id="ARBA00022692"/>
    </source>
</evidence>
<dbReference type="Proteomes" id="UP001415857">
    <property type="component" value="Unassembled WGS sequence"/>
</dbReference>
<dbReference type="GO" id="GO:0006865">
    <property type="term" value="P:amino acid transport"/>
    <property type="evidence" value="ECO:0007669"/>
    <property type="project" value="UniProtKB-KW"/>
</dbReference>
<comment type="similarity">
    <text evidence="2">Belongs to the GLUTAMINE DUMPER 1 (TC 9.B.60) family.</text>
</comment>
<keyword evidence="10" id="KW-1185">Reference proteome</keyword>
<protein>
    <submittedName>
        <fullName evidence="9">Uncharacterized protein</fullName>
    </submittedName>
</protein>
<accession>A0AAP0NFS8</accession>
<evidence type="ECO:0000256" key="7">
    <source>
        <dbReference type="ARBA" id="ARBA00023136"/>
    </source>
</evidence>
<dbReference type="EMBL" id="JBBPBK010000013">
    <property type="protein sequence ID" value="KAK9272133.1"/>
    <property type="molecule type" value="Genomic_DNA"/>
</dbReference>
<organism evidence="9 10">
    <name type="scientific">Liquidambar formosana</name>
    <name type="common">Formosan gum</name>
    <dbReference type="NCBI Taxonomy" id="63359"/>
    <lineage>
        <taxon>Eukaryota</taxon>
        <taxon>Viridiplantae</taxon>
        <taxon>Streptophyta</taxon>
        <taxon>Embryophyta</taxon>
        <taxon>Tracheophyta</taxon>
        <taxon>Spermatophyta</taxon>
        <taxon>Magnoliopsida</taxon>
        <taxon>eudicotyledons</taxon>
        <taxon>Gunneridae</taxon>
        <taxon>Pentapetalae</taxon>
        <taxon>Saxifragales</taxon>
        <taxon>Altingiaceae</taxon>
        <taxon>Liquidambar</taxon>
    </lineage>
</organism>
<evidence type="ECO:0000256" key="8">
    <source>
        <dbReference type="SAM" id="Phobius"/>
    </source>
</evidence>
<keyword evidence="6 8" id="KW-1133">Transmembrane helix</keyword>
<comment type="subcellular location">
    <subcellularLocation>
        <location evidence="1">Membrane</location>
        <topology evidence="1">Single-pass membrane protein</topology>
    </subcellularLocation>
</comment>
<sequence length="103" mass="11006">MTPTNTSSTTGVRLWNSPIPYLFGGLALMLGLIAVSLVVLVCTRRKHSSNSSSNDAEEKPVKPIINTLADAEPKIVVIMAGENNPTYIATPAVTFLPSHTEQV</sequence>
<comment type="caution">
    <text evidence="9">The sequence shown here is derived from an EMBL/GenBank/DDBJ whole genome shotgun (WGS) entry which is preliminary data.</text>
</comment>
<dbReference type="GO" id="GO:0016020">
    <property type="term" value="C:membrane"/>
    <property type="evidence" value="ECO:0007669"/>
    <property type="project" value="UniProtKB-SubCell"/>
</dbReference>
<gene>
    <name evidence="9" type="ORF">L1049_002503</name>
</gene>
<proteinExistence type="inferred from homology"/>
<keyword evidence="4 8" id="KW-0812">Transmembrane</keyword>
<keyword evidence="7 8" id="KW-0472">Membrane</keyword>
<evidence type="ECO:0000256" key="6">
    <source>
        <dbReference type="ARBA" id="ARBA00022989"/>
    </source>
</evidence>
<evidence type="ECO:0000313" key="10">
    <source>
        <dbReference type="Proteomes" id="UP001415857"/>
    </source>
</evidence>
<dbReference type="PANTHER" id="PTHR33228:SF76">
    <property type="entry name" value="PROTEIN GLUTAMINE DUMPER 7"/>
    <property type="match status" value="1"/>
</dbReference>
<evidence type="ECO:0000256" key="1">
    <source>
        <dbReference type="ARBA" id="ARBA00004167"/>
    </source>
</evidence>
<dbReference type="GO" id="GO:0080143">
    <property type="term" value="P:regulation of amino acid export"/>
    <property type="evidence" value="ECO:0007669"/>
    <property type="project" value="InterPro"/>
</dbReference>
<evidence type="ECO:0000256" key="2">
    <source>
        <dbReference type="ARBA" id="ARBA00009977"/>
    </source>
</evidence>
<dbReference type="PANTHER" id="PTHR33228">
    <property type="entry name" value="PROTEIN GLUTAMINE DUMPER 4-RELATED"/>
    <property type="match status" value="1"/>
</dbReference>
<evidence type="ECO:0000313" key="9">
    <source>
        <dbReference type="EMBL" id="KAK9272133.1"/>
    </source>
</evidence>
<evidence type="ECO:0000256" key="3">
    <source>
        <dbReference type="ARBA" id="ARBA00022448"/>
    </source>
</evidence>